<reference evidence="2" key="1">
    <citation type="journal article" date="2014" name="Int. J. Syst. Evol. Microbiol.">
        <title>Complete genome sequence of Corynebacterium casei LMG S-19264T (=DSM 44701T), isolated from a smear-ripened cheese.</title>
        <authorList>
            <consortium name="US DOE Joint Genome Institute (JGI-PGF)"/>
            <person name="Walter F."/>
            <person name="Albersmeier A."/>
            <person name="Kalinowski J."/>
            <person name="Ruckert C."/>
        </authorList>
    </citation>
    <scope>NUCLEOTIDE SEQUENCE</scope>
    <source>
        <strain evidence="2">KCTC 32255</strain>
    </source>
</reference>
<gene>
    <name evidence="2" type="ORF">GCM10011614_18480</name>
</gene>
<reference evidence="2" key="2">
    <citation type="submission" date="2020-09" db="EMBL/GenBank/DDBJ databases">
        <authorList>
            <person name="Sun Q."/>
            <person name="Kim S."/>
        </authorList>
    </citation>
    <scope>NUCLEOTIDE SEQUENCE</scope>
    <source>
        <strain evidence="2">KCTC 32255</strain>
    </source>
</reference>
<evidence type="ECO:0000256" key="1">
    <source>
        <dbReference type="SAM" id="MobiDB-lite"/>
    </source>
</evidence>
<evidence type="ECO:0000313" key="2">
    <source>
        <dbReference type="EMBL" id="GGZ03781.1"/>
    </source>
</evidence>
<organism evidence="2 3">
    <name type="scientific">Novosphingobium colocasiae</name>
    <dbReference type="NCBI Taxonomy" id="1256513"/>
    <lineage>
        <taxon>Bacteria</taxon>
        <taxon>Pseudomonadati</taxon>
        <taxon>Pseudomonadota</taxon>
        <taxon>Alphaproteobacteria</taxon>
        <taxon>Sphingomonadales</taxon>
        <taxon>Sphingomonadaceae</taxon>
        <taxon>Novosphingobium</taxon>
    </lineage>
</organism>
<sequence length="141" mass="15116">MKAECARLVRLRRLEKVRALAKQNAAREAAAAEGTLAQLQALSDRTGAMASHYAARREVQDGASLRQLGSFVHGLNTLSQTTQGDAARARAIADAKLRLLAEAERRRAATEERAALQERMIGKSAQAPVLGSRKPSGTGLE</sequence>
<keyword evidence="3" id="KW-1185">Reference proteome</keyword>
<evidence type="ECO:0000313" key="3">
    <source>
        <dbReference type="Proteomes" id="UP000648075"/>
    </source>
</evidence>
<proteinExistence type="predicted"/>
<dbReference type="Proteomes" id="UP000648075">
    <property type="component" value="Unassembled WGS sequence"/>
</dbReference>
<dbReference type="AlphaFoldDB" id="A0A918UFC3"/>
<dbReference type="RefSeq" id="WP_189620902.1">
    <property type="nucleotide sequence ID" value="NZ_BMZA01000005.1"/>
</dbReference>
<evidence type="ECO:0008006" key="4">
    <source>
        <dbReference type="Google" id="ProtNLM"/>
    </source>
</evidence>
<protein>
    <recommendedName>
        <fullName evidence="4">Flagellar FliJ protein</fullName>
    </recommendedName>
</protein>
<accession>A0A918UFC3</accession>
<dbReference type="EMBL" id="BMZA01000005">
    <property type="protein sequence ID" value="GGZ03781.1"/>
    <property type="molecule type" value="Genomic_DNA"/>
</dbReference>
<comment type="caution">
    <text evidence="2">The sequence shown here is derived from an EMBL/GenBank/DDBJ whole genome shotgun (WGS) entry which is preliminary data.</text>
</comment>
<feature type="region of interest" description="Disordered" evidence="1">
    <location>
        <begin position="119"/>
        <end position="141"/>
    </location>
</feature>
<name>A0A918UFC3_9SPHN</name>